<dbReference type="AlphaFoldDB" id="W9KUM0"/>
<accession>W9KUM0</accession>
<name>W9KUM0_FUSOX</name>
<sequence>MIRPFLYVLHVKQLLIAHIVTLRTSPVNLGFQRRKIRVLPSTVGERKVRRQDVLQRRSSPLIVLFPTSLGSFQNSRVRISVGVGFTGTSSRSRALCKELLK</sequence>
<proteinExistence type="predicted"/>
<dbReference type="HOGENOM" id="CLU_180195_0_0_1"/>
<dbReference type="Proteomes" id="UP000030766">
    <property type="component" value="Unassembled WGS sequence"/>
</dbReference>
<organism evidence="1">
    <name type="scientific">Fusarium oxysporum Fo47</name>
    <dbReference type="NCBI Taxonomy" id="660027"/>
    <lineage>
        <taxon>Eukaryota</taxon>
        <taxon>Fungi</taxon>
        <taxon>Dikarya</taxon>
        <taxon>Ascomycota</taxon>
        <taxon>Pezizomycotina</taxon>
        <taxon>Sordariomycetes</taxon>
        <taxon>Hypocreomycetidae</taxon>
        <taxon>Hypocreales</taxon>
        <taxon>Nectriaceae</taxon>
        <taxon>Fusarium</taxon>
        <taxon>Fusarium oxysporum species complex</taxon>
    </lineage>
</organism>
<gene>
    <name evidence="1" type="ORF">FOZG_03850</name>
</gene>
<protein>
    <submittedName>
        <fullName evidence="1">Uncharacterized protein</fullName>
    </submittedName>
</protein>
<reference evidence="1" key="2">
    <citation type="submission" date="2012-06" db="EMBL/GenBank/DDBJ databases">
        <title>Annotation of the Genome Sequence of Fusarium oxysporum Fo47.</title>
        <authorList>
            <consortium name="The Broad Institute Genomics Platform"/>
            <person name="Ma L.-J."/>
            <person name="Corby-Kistler H."/>
            <person name="Broz K."/>
            <person name="Gale L.R."/>
            <person name="Jonkers W."/>
            <person name="O'Donnell K."/>
            <person name="Ploetz R."/>
            <person name="Steinberg C."/>
            <person name="Schwartz D.C."/>
            <person name="VanEtten H."/>
            <person name="Zhou S."/>
            <person name="Young S.K."/>
            <person name="Zeng Q."/>
            <person name="Gargeya S."/>
            <person name="Fitzgerald M."/>
            <person name="Abouelleil A."/>
            <person name="Alvarado L."/>
            <person name="Chapman S.B."/>
            <person name="Gainer-Dewar J."/>
            <person name="Goldberg J."/>
            <person name="Griggs A."/>
            <person name="Gujja S."/>
            <person name="Hansen M."/>
            <person name="Howarth C."/>
            <person name="Imamovic A."/>
            <person name="Ireland A."/>
            <person name="Larimer J."/>
            <person name="McCowan C."/>
            <person name="Murphy C."/>
            <person name="Pearson M."/>
            <person name="Poon T.W."/>
            <person name="Priest M."/>
            <person name="Roberts A."/>
            <person name="Saif S."/>
            <person name="Shea T."/>
            <person name="Sykes S."/>
            <person name="Wortman J."/>
            <person name="Nusbaum C."/>
            <person name="Birren B."/>
        </authorList>
    </citation>
    <scope>NUCLEOTIDE SEQUENCE</scope>
    <source>
        <strain evidence="1">Fo47</strain>
    </source>
</reference>
<reference evidence="1" key="1">
    <citation type="submission" date="2011-06" db="EMBL/GenBank/DDBJ databases">
        <title>The Genome Sequence of Fusarium oxysporum Fo47.</title>
        <authorList>
            <consortium name="The Broad Institute Genome Sequencing Platform"/>
            <person name="Ma L.-J."/>
            <person name="Gale L.R."/>
            <person name="Schwartz D.C."/>
            <person name="Zhou S."/>
            <person name="Corby-Kistler H."/>
            <person name="Young S.K."/>
            <person name="Zeng Q."/>
            <person name="Gargeya S."/>
            <person name="Fitzgerald M."/>
            <person name="Haas B."/>
            <person name="Abouelleil A."/>
            <person name="Alvarado L."/>
            <person name="Arachchi H.M."/>
            <person name="Berlin A."/>
            <person name="Brown A."/>
            <person name="Chapman S.B."/>
            <person name="Chen Z."/>
            <person name="Dunbar C."/>
            <person name="Freedman E."/>
            <person name="Gearin G."/>
            <person name="Gellesch M."/>
            <person name="Goldberg J."/>
            <person name="Griggs A."/>
            <person name="Gujja S."/>
            <person name="Heiman D."/>
            <person name="Howarth C."/>
            <person name="Larson L."/>
            <person name="Lui A."/>
            <person name="MacDonald P.J.P."/>
            <person name="Mehta T."/>
            <person name="Montmayeur A."/>
            <person name="Murphy C."/>
            <person name="Neiman D."/>
            <person name="Pearson M."/>
            <person name="Priest M."/>
            <person name="Roberts A."/>
            <person name="Saif S."/>
            <person name="Shea T."/>
            <person name="Shenoy N."/>
            <person name="Sisk P."/>
            <person name="Stolte C."/>
            <person name="Sykes S."/>
            <person name="Wortman J."/>
            <person name="Nusbaum C."/>
            <person name="Birren B."/>
        </authorList>
    </citation>
    <scope>NUCLEOTIDE SEQUENCE [LARGE SCALE GENOMIC DNA]</scope>
    <source>
        <strain evidence="1">Fo47</strain>
    </source>
</reference>
<dbReference type="VEuPathDB" id="FungiDB:FOZG_03850"/>
<dbReference type="EMBL" id="JH717897">
    <property type="protein sequence ID" value="EWZ48177.1"/>
    <property type="molecule type" value="Genomic_DNA"/>
</dbReference>
<evidence type="ECO:0000313" key="1">
    <source>
        <dbReference type="EMBL" id="EWZ48177.1"/>
    </source>
</evidence>